<dbReference type="PANTHER" id="PTHR48182:SF2">
    <property type="entry name" value="PROTEIN SERAC1"/>
    <property type="match status" value="1"/>
</dbReference>
<organism evidence="8 9">
    <name type="scientific">Trichoderma semiorbis</name>
    <dbReference type="NCBI Taxonomy" id="1491008"/>
    <lineage>
        <taxon>Eukaryota</taxon>
        <taxon>Fungi</taxon>
        <taxon>Dikarya</taxon>
        <taxon>Ascomycota</taxon>
        <taxon>Pezizomycotina</taxon>
        <taxon>Sordariomycetes</taxon>
        <taxon>Hypocreomycetidae</taxon>
        <taxon>Hypocreales</taxon>
        <taxon>Hypocreaceae</taxon>
        <taxon>Trichoderma</taxon>
    </lineage>
</organism>
<sequence length="98" mass="11405">MSNTILDTGLSVVYEAENSPPIVDIVFVHGLQGHPRKRKEKKQNSPENDDQFKPIFWPADLLPKECPNARILTFGYDSKPWWNCYQRDACEIIFILRN</sequence>
<feature type="region of interest" description="Disordered" evidence="7">
    <location>
        <begin position="32"/>
        <end position="52"/>
    </location>
</feature>
<comment type="caution">
    <text evidence="8">The sequence shown here is derived from an EMBL/GenBank/DDBJ whole genome shotgun (WGS) entry which is preliminary data.</text>
</comment>
<proteinExistence type="predicted"/>
<dbReference type="GO" id="GO:0016020">
    <property type="term" value="C:membrane"/>
    <property type="evidence" value="ECO:0007669"/>
    <property type="project" value="UniProtKB-SubCell"/>
</dbReference>
<dbReference type="GO" id="GO:0005783">
    <property type="term" value="C:endoplasmic reticulum"/>
    <property type="evidence" value="ECO:0007669"/>
    <property type="project" value="UniProtKB-SubCell"/>
</dbReference>
<evidence type="ECO:0000256" key="5">
    <source>
        <dbReference type="ARBA" id="ARBA00023128"/>
    </source>
</evidence>
<evidence type="ECO:0000256" key="4">
    <source>
        <dbReference type="ARBA" id="ARBA00022824"/>
    </source>
</evidence>
<keyword evidence="6" id="KW-0472">Membrane</keyword>
<evidence type="ECO:0000256" key="2">
    <source>
        <dbReference type="ARBA" id="ARBA00004240"/>
    </source>
</evidence>
<evidence type="ECO:0000256" key="6">
    <source>
        <dbReference type="ARBA" id="ARBA00023136"/>
    </source>
</evidence>
<evidence type="ECO:0000256" key="7">
    <source>
        <dbReference type="SAM" id="MobiDB-lite"/>
    </source>
</evidence>
<keyword evidence="5" id="KW-0496">Mitochondrion</keyword>
<dbReference type="InterPro" id="IPR052374">
    <property type="entry name" value="SERAC1"/>
</dbReference>
<evidence type="ECO:0000256" key="1">
    <source>
        <dbReference type="ARBA" id="ARBA00004173"/>
    </source>
</evidence>
<protein>
    <submittedName>
        <fullName evidence="8">Uncharacterized protein</fullName>
    </submittedName>
</protein>
<name>A0A9P8HYE5_9HYPO</name>
<comment type="subcellular location">
    <subcellularLocation>
        <location evidence="2">Endoplasmic reticulum</location>
    </subcellularLocation>
    <subcellularLocation>
        <location evidence="3">Membrane</location>
    </subcellularLocation>
    <subcellularLocation>
        <location evidence="1">Mitochondrion</location>
    </subcellularLocation>
</comment>
<dbReference type="EMBL" id="JAIMJC010000001">
    <property type="protein sequence ID" value="KAH0533344.1"/>
    <property type="molecule type" value="Genomic_DNA"/>
</dbReference>
<keyword evidence="4" id="KW-0256">Endoplasmic reticulum</keyword>
<accession>A0A9P8HYE5</accession>
<dbReference type="PANTHER" id="PTHR48182">
    <property type="entry name" value="PROTEIN SERAC1"/>
    <property type="match status" value="1"/>
</dbReference>
<evidence type="ECO:0000313" key="9">
    <source>
        <dbReference type="Proteomes" id="UP000826573"/>
    </source>
</evidence>
<dbReference type="AlphaFoldDB" id="A0A9P8HYE5"/>
<reference evidence="8 9" key="1">
    <citation type="submission" date="2021-08" db="EMBL/GenBank/DDBJ databases">
        <title>The highly contiguous genome resource for Trichoderma semiorbis FJ059, a fungal antagonistic to plant pathogens.</title>
        <authorList>
            <person name="Liu T."/>
        </authorList>
    </citation>
    <scope>NUCLEOTIDE SEQUENCE [LARGE SCALE GENOMIC DNA]</scope>
    <source>
        <strain evidence="8 9">FJ059</strain>
    </source>
</reference>
<dbReference type="GO" id="GO:0005739">
    <property type="term" value="C:mitochondrion"/>
    <property type="evidence" value="ECO:0007669"/>
    <property type="project" value="UniProtKB-SubCell"/>
</dbReference>
<evidence type="ECO:0000256" key="3">
    <source>
        <dbReference type="ARBA" id="ARBA00004370"/>
    </source>
</evidence>
<gene>
    <name evidence="8" type="ORF">TsFJ059_001927</name>
</gene>
<evidence type="ECO:0000313" key="8">
    <source>
        <dbReference type="EMBL" id="KAH0533344.1"/>
    </source>
</evidence>
<keyword evidence="9" id="KW-1185">Reference proteome</keyword>
<dbReference type="Proteomes" id="UP000826573">
    <property type="component" value="Unassembled WGS sequence"/>
</dbReference>